<dbReference type="EMBL" id="CM042012">
    <property type="protein sequence ID" value="KAI3751544.1"/>
    <property type="molecule type" value="Genomic_DNA"/>
</dbReference>
<evidence type="ECO:0000313" key="2">
    <source>
        <dbReference type="Proteomes" id="UP001055811"/>
    </source>
</evidence>
<sequence>MDDECSPFNFDCYYQEEAQGIQELKHTLLYTLELETTIACAHEEIARKGDEVLHFKCLLTKTIKERDEAQLKCQGLVLENLILQQKIQEFEANATTSLVRTTPTSYQEDDHILGVDSSSGSDENFAGAQGLERGSLPPSLSPQQPQPEVMDNVVLKKGLPENGKFLQAVVEAGPLLQTLLLAGPLPQWQHPPPQLSSIEIPPVTIPSTSTTTPRMLLHQDSCVSAIIGGGKNNNNGGGGMITRKRVFEQSCEAHDYDYNSTPTTNTKNQKVVHQSPPLTNV</sequence>
<organism evidence="1 2">
    <name type="scientific">Cichorium intybus</name>
    <name type="common">Chicory</name>
    <dbReference type="NCBI Taxonomy" id="13427"/>
    <lineage>
        <taxon>Eukaryota</taxon>
        <taxon>Viridiplantae</taxon>
        <taxon>Streptophyta</taxon>
        <taxon>Embryophyta</taxon>
        <taxon>Tracheophyta</taxon>
        <taxon>Spermatophyta</taxon>
        <taxon>Magnoliopsida</taxon>
        <taxon>eudicotyledons</taxon>
        <taxon>Gunneridae</taxon>
        <taxon>Pentapetalae</taxon>
        <taxon>asterids</taxon>
        <taxon>campanulids</taxon>
        <taxon>Asterales</taxon>
        <taxon>Asteraceae</taxon>
        <taxon>Cichorioideae</taxon>
        <taxon>Cichorieae</taxon>
        <taxon>Cichoriinae</taxon>
        <taxon>Cichorium</taxon>
    </lineage>
</organism>
<name>A0ACB9DXX3_CICIN</name>
<dbReference type="Proteomes" id="UP001055811">
    <property type="component" value="Linkage Group LG04"/>
</dbReference>
<gene>
    <name evidence="1" type="ORF">L2E82_22632</name>
</gene>
<keyword evidence="2" id="KW-1185">Reference proteome</keyword>
<evidence type="ECO:0000313" key="1">
    <source>
        <dbReference type="EMBL" id="KAI3751544.1"/>
    </source>
</evidence>
<protein>
    <submittedName>
        <fullName evidence="1">Uncharacterized protein</fullName>
    </submittedName>
</protein>
<reference evidence="2" key="1">
    <citation type="journal article" date="2022" name="Mol. Ecol. Resour.">
        <title>The genomes of chicory, endive, great burdock and yacon provide insights into Asteraceae palaeo-polyploidization history and plant inulin production.</title>
        <authorList>
            <person name="Fan W."/>
            <person name="Wang S."/>
            <person name="Wang H."/>
            <person name="Wang A."/>
            <person name="Jiang F."/>
            <person name="Liu H."/>
            <person name="Zhao H."/>
            <person name="Xu D."/>
            <person name="Zhang Y."/>
        </authorList>
    </citation>
    <scope>NUCLEOTIDE SEQUENCE [LARGE SCALE GENOMIC DNA]</scope>
    <source>
        <strain evidence="2">cv. Punajuju</strain>
    </source>
</reference>
<comment type="caution">
    <text evidence="1">The sequence shown here is derived from an EMBL/GenBank/DDBJ whole genome shotgun (WGS) entry which is preliminary data.</text>
</comment>
<proteinExistence type="predicted"/>
<accession>A0ACB9DXX3</accession>
<reference evidence="1 2" key="2">
    <citation type="journal article" date="2022" name="Mol. Ecol. Resour.">
        <title>The genomes of chicory, endive, great burdock and yacon provide insights into Asteraceae paleo-polyploidization history and plant inulin production.</title>
        <authorList>
            <person name="Fan W."/>
            <person name="Wang S."/>
            <person name="Wang H."/>
            <person name="Wang A."/>
            <person name="Jiang F."/>
            <person name="Liu H."/>
            <person name="Zhao H."/>
            <person name="Xu D."/>
            <person name="Zhang Y."/>
        </authorList>
    </citation>
    <scope>NUCLEOTIDE SEQUENCE [LARGE SCALE GENOMIC DNA]</scope>
    <source>
        <strain evidence="2">cv. Punajuju</strain>
        <tissue evidence="1">Leaves</tissue>
    </source>
</reference>